<keyword evidence="10 11" id="KW-0472">Membrane</keyword>
<evidence type="ECO:0000256" key="3">
    <source>
        <dbReference type="ARBA" id="ARBA00022448"/>
    </source>
</evidence>
<evidence type="ECO:0000256" key="10">
    <source>
        <dbReference type="ARBA" id="ARBA00023136"/>
    </source>
</evidence>
<keyword evidence="3 11" id="KW-0813">Transport</keyword>
<organism evidence="13 14">
    <name type="scientific">Roseovarius gaetbuli</name>
    <dbReference type="NCBI Taxonomy" id="1356575"/>
    <lineage>
        <taxon>Bacteria</taxon>
        <taxon>Pseudomonadati</taxon>
        <taxon>Pseudomonadota</taxon>
        <taxon>Alphaproteobacteria</taxon>
        <taxon>Rhodobacterales</taxon>
        <taxon>Roseobacteraceae</taxon>
        <taxon>Roseovarius</taxon>
    </lineage>
</organism>
<dbReference type="PANTHER" id="PTHR30413:SF10">
    <property type="entry name" value="CAPSULE POLYSACCHARIDE EXPORT INNER-MEMBRANE PROTEIN CTRC"/>
    <property type="match status" value="1"/>
</dbReference>
<feature type="transmembrane region" description="Helical" evidence="11">
    <location>
        <begin position="245"/>
        <end position="265"/>
    </location>
</feature>
<dbReference type="InterPro" id="IPR013525">
    <property type="entry name" value="ABC2_TM"/>
</dbReference>
<keyword evidence="5" id="KW-0762">Sugar transport</keyword>
<feature type="transmembrane region" description="Helical" evidence="11">
    <location>
        <begin position="190"/>
        <end position="208"/>
    </location>
</feature>
<dbReference type="InterPro" id="IPR000412">
    <property type="entry name" value="ABC_2_transport"/>
</dbReference>
<keyword evidence="8 11" id="KW-1133">Transmembrane helix</keyword>
<keyword evidence="6 11" id="KW-0812">Transmembrane</keyword>
<evidence type="ECO:0000256" key="5">
    <source>
        <dbReference type="ARBA" id="ARBA00022597"/>
    </source>
</evidence>
<evidence type="ECO:0000256" key="1">
    <source>
        <dbReference type="ARBA" id="ARBA00004651"/>
    </source>
</evidence>
<accession>A0A1X7A447</accession>
<dbReference type="PANTHER" id="PTHR30413">
    <property type="entry name" value="INNER MEMBRANE TRANSPORT PERMEASE"/>
    <property type="match status" value="1"/>
</dbReference>
<comment type="similarity">
    <text evidence="2 11">Belongs to the ABC-2 integral membrane protein family.</text>
</comment>
<evidence type="ECO:0000256" key="6">
    <source>
        <dbReference type="ARBA" id="ARBA00022692"/>
    </source>
</evidence>
<proteinExistence type="inferred from homology"/>
<evidence type="ECO:0000256" key="11">
    <source>
        <dbReference type="RuleBase" id="RU361157"/>
    </source>
</evidence>
<evidence type="ECO:0000313" key="13">
    <source>
        <dbReference type="EMBL" id="SLN69957.1"/>
    </source>
</evidence>
<name>A0A1X7A447_9RHOB</name>
<evidence type="ECO:0000313" key="14">
    <source>
        <dbReference type="Proteomes" id="UP000194012"/>
    </source>
</evidence>
<dbReference type="GO" id="GO:0015774">
    <property type="term" value="P:polysaccharide transport"/>
    <property type="evidence" value="ECO:0007669"/>
    <property type="project" value="UniProtKB-KW"/>
</dbReference>
<dbReference type="Pfam" id="PF01061">
    <property type="entry name" value="ABC2_membrane"/>
    <property type="match status" value="1"/>
</dbReference>
<gene>
    <name evidence="13" type="primary">kpsM</name>
    <name evidence="13" type="ORF">ROG8370_03315</name>
</gene>
<dbReference type="PRINTS" id="PR00164">
    <property type="entry name" value="ABC2TRNSPORT"/>
</dbReference>
<dbReference type="GO" id="GO:0140359">
    <property type="term" value="F:ABC-type transporter activity"/>
    <property type="evidence" value="ECO:0007669"/>
    <property type="project" value="InterPro"/>
</dbReference>
<evidence type="ECO:0000256" key="9">
    <source>
        <dbReference type="ARBA" id="ARBA00023047"/>
    </source>
</evidence>
<dbReference type="AlphaFoldDB" id="A0A1X7A447"/>
<keyword evidence="14" id="KW-1185">Reference proteome</keyword>
<evidence type="ECO:0000256" key="8">
    <source>
        <dbReference type="ARBA" id="ARBA00022989"/>
    </source>
</evidence>
<feature type="domain" description="ABC transmembrane type-2" evidence="12">
    <location>
        <begin position="46"/>
        <end position="267"/>
    </location>
</feature>
<keyword evidence="7" id="KW-0972">Capsule biogenesis/degradation</keyword>
<evidence type="ECO:0000256" key="4">
    <source>
        <dbReference type="ARBA" id="ARBA00022475"/>
    </source>
</evidence>
<evidence type="ECO:0000259" key="12">
    <source>
        <dbReference type="PROSITE" id="PS51012"/>
    </source>
</evidence>
<sequence>MPDLTEQGRAKRLRQDALRARSFRTPRTIMALILREMSTTHGRSPGGYLWAIVDPVAGLLVLSAVFSFAFASPPLGNSFPLFYASGFLPFMMFNEIANKMATSIKFSRPLLAYPAVTFLDALIARFLLVLLTHMMIAYIIFTTLIFVLGARAQIDLPYILLGIISTAALGIGIGTLNCFLMTSFSVWERTWQILTRPLFIISGIFFMFGDMPKVAQDILWYNPLIHVIGLMRSGFYAAYKDDYISLLYVWGIAVSTFTFGLLLLWRNHRRLLEN</sequence>
<protein>
    <recommendedName>
        <fullName evidence="11">Transport permease protein</fullName>
    </recommendedName>
</protein>
<feature type="transmembrane region" description="Helical" evidence="11">
    <location>
        <begin position="81"/>
        <end position="98"/>
    </location>
</feature>
<keyword evidence="9" id="KW-0625">Polysaccharide transport</keyword>
<reference evidence="14" key="1">
    <citation type="submission" date="2017-03" db="EMBL/GenBank/DDBJ databases">
        <authorList>
            <person name="Rodrigo-Torres L."/>
            <person name="Arahal R.D."/>
            <person name="Lucena T."/>
        </authorList>
    </citation>
    <scope>NUCLEOTIDE SEQUENCE [LARGE SCALE GENOMIC DNA]</scope>
    <source>
        <strain evidence="14">CECT 8370</strain>
    </source>
</reference>
<evidence type="ECO:0000256" key="7">
    <source>
        <dbReference type="ARBA" id="ARBA00022903"/>
    </source>
</evidence>
<dbReference type="RefSeq" id="WP_245827450.1">
    <property type="nucleotide sequence ID" value="NZ_FWFJ01000044.1"/>
</dbReference>
<evidence type="ECO:0000256" key="2">
    <source>
        <dbReference type="ARBA" id="ARBA00007783"/>
    </source>
</evidence>
<dbReference type="InterPro" id="IPR047817">
    <property type="entry name" value="ABC2_TM_bact-type"/>
</dbReference>
<dbReference type="GO" id="GO:0015920">
    <property type="term" value="P:lipopolysaccharide transport"/>
    <property type="evidence" value="ECO:0007669"/>
    <property type="project" value="TreeGrafter"/>
</dbReference>
<dbReference type="EMBL" id="FWFJ01000044">
    <property type="protein sequence ID" value="SLN69957.1"/>
    <property type="molecule type" value="Genomic_DNA"/>
</dbReference>
<feature type="transmembrane region" description="Helical" evidence="11">
    <location>
        <begin position="134"/>
        <end position="152"/>
    </location>
</feature>
<feature type="transmembrane region" description="Helical" evidence="11">
    <location>
        <begin position="159"/>
        <end position="184"/>
    </location>
</feature>
<comment type="subcellular location">
    <subcellularLocation>
        <location evidence="11">Cell inner membrane</location>
        <topology evidence="11">Multi-pass membrane protein</topology>
    </subcellularLocation>
    <subcellularLocation>
        <location evidence="1">Cell membrane</location>
        <topology evidence="1">Multi-pass membrane protein</topology>
    </subcellularLocation>
</comment>
<feature type="transmembrane region" description="Helical" evidence="11">
    <location>
        <begin position="47"/>
        <end position="69"/>
    </location>
</feature>
<dbReference type="GO" id="GO:0043190">
    <property type="term" value="C:ATP-binding cassette (ABC) transporter complex"/>
    <property type="evidence" value="ECO:0007669"/>
    <property type="project" value="InterPro"/>
</dbReference>
<dbReference type="PROSITE" id="PS51012">
    <property type="entry name" value="ABC_TM2"/>
    <property type="match status" value="1"/>
</dbReference>
<dbReference type="Proteomes" id="UP000194012">
    <property type="component" value="Unassembled WGS sequence"/>
</dbReference>
<keyword evidence="4 11" id="KW-1003">Cell membrane</keyword>